<dbReference type="HAMAP" id="MF_02018">
    <property type="entry name" value="PanZ_PanM"/>
    <property type="match status" value="1"/>
</dbReference>
<dbReference type="EMBL" id="CP132353">
    <property type="protein sequence ID" value="WLS79222.1"/>
    <property type="molecule type" value="Genomic_DNA"/>
</dbReference>
<dbReference type="GO" id="GO:0031638">
    <property type="term" value="P:zymogen activation"/>
    <property type="evidence" value="ECO:0007669"/>
    <property type="project" value="InterPro"/>
</dbReference>
<comment type="subunit">
    <text evidence="1">Interacts with PanD in the presence of CoA.</text>
</comment>
<evidence type="ECO:0000313" key="3">
    <source>
        <dbReference type="EMBL" id="WLS79222.1"/>
    </source>
</evidence>
<proteinExistence type="inferred from homology"/>
<comment type="function">
    <text evidence="1">Controls both the activation and catalytic activity of PanD in a coenzyme A (CoA)-dependent fashion.</text>
</comment>
<dbReference type="Gene3D" id="3.40.630.30">
    <property type="match status" value="1"/>
</dbReference>
<dbReference type="SUPFAM" id="SSF55729">
    <property type="entry name" value="Acyl-CoA N-acyltransferases (Nat)"/>
    <property type="match status" value="1"/>
</dbReference>
<dbReference type="InterPro" id="IPR000182">
    <property type="entry name" value="GNAT_dom"/>
</dbReference>
<sequence>MKLTIIRLQHFSDQDRLDLAKIWPAADLKALENALGEQQQIWAAKFNDRLLAAVQVTIKGTQGELRDFIVREVTRRRGVGSYLLAELLAQSSAITQWWLADDNVEDRATMAAFMQHGGFMAQVGGWGLARSE</sequence>
<dbReference type="AlphaFoldDB" id="A0AA50HNB6"/>
<feature type="binding site" evidence="1">
    <location>
        <begin position="68"/>
        <end position="70"/>
    </location>
    <ligand>
        <name>CoA</name>
        <dbReference type="ChEBI" id="CHEBI:57287"/>
    </ligand>
</feature>
<name>A0AA50HNB6_9GAMM</name>
<dbReference type="GO" id="GO:0015940">
    <property type="term" value="P:pantothenate biosynthetic process"/>
    <property type="evidence" value="ECO:0007669"/>
    <property type="project" value="UniProtKB-UniRule"/>
</dbReference>
<dbReference type="RefSeq" id="WP_306209808.1">
    <property type="nucleotide sequence ID" value="NZ_CP132353.1"/>
</dbReference>
<dbReference type="CDD" id="cd04301">
    <property type="entry name" value="NAT_SF"/>
    <property type="match status" value="1"/>
</dbReference>
<dbReference type="NCBIfam" id="NF033213">
    <property type="entry name" value="matur_PanM"/>
    <property type="match status" value="1"/>
</dbReference>
<dbReference type="GO" id="GO:0016747">
    <property type="term" value="F:acyltransferase activity, transferring groups other than amino-acyl groups"/>
    <property type="evidence" value="ECO:0007669"/>
    <property type="project" value="InterPro"/>
</dbReference>
<dbReference type="KEGG" id="epi:Q3V30_01510"/>
<feature type="binding site" evidence="1">
    <location>
        <begin position="74"/>
        <end position="81"/>
    </location>
    <ligand>
        <name>CoA</name>
        <dbReference type="ChEBI" id="CHEBI:57287"/>
    </ligand>
</feature>
<dbReference type="Proteomes" id="UP001228139">
    <property type="component" value="Chromosome"/>
</dbReference>
<accession>A0AA50HNB6</accession>
<evidence type="ECO:0000256" key="1">
    <source>
        <dbReference type="HAMAP-Rule" id="MF_02018"/>
    </source>
</evidence>
<gene>
    <name evidence="3" type="primary">panM</name>
    <name evidence="1" type="synonym">panZ</name>
    <name evidence="3" type="ORF">Q3V30_01510</name>
</gene>
<protein>
    <recommendedName>
        <fullName evidence="1">PanD regulatory factor</fullName>
    </recommendedName>
</protein>
<organism evidence="3 4">
    <name type="scientific">Erwinia pyri</name>
    <dbReference type="NCBI Taxonomy" id="3062598"/>
    <lineage>
        <taxon>Bacteria</taxon>
        <taxon>Pseudomonadati</taxon>
        <taxon>Pseudomonadota</taxon>
        <taxon>Gammaproteobacteria</taxon>
        <taxon>Enterobacterales</taxon>
        <taxon>Erwiniaceae</taxon>
        <taxon>Erwinia</taxon>
    </lineage>
</organism>
<feature type="domain" description="N-acetyltransferase" evidence="2">
    <location>
        <begin position="1"/>
        <end position="132"/>
    </location>
</feature>
<dbReference type="PROSITE" id="PS51186">
    <property type="entry name" value="GNAT"/>
    <property type="match status" value="1"/>
</dbReference>
<dbReference type="Pfam" id="PF12568">
    <property type="entry name" value="PanZ"/>
    <property type="match status" value="1"/>
</dbReference>
<comment type="similarity">
    <text evidence="1">Belongs to the PanZ/PanM family.</text>
</comment>
<dbReference type="InterPro" id="IPR032900">
    <property type="entry name" value="PanZ"/>
</dbReference>
<keyword evidence="4" id="KW-1185">Reference proteome</keyword>
<reference evidence="3 4" key="1">
    <citation type="submission" date="2023-07" db="EMBL/GenBank/DDBJ databases">
        <title>Pathogenic bacteria of pear tree diseases.</title>
        <authorList>
            <person name="Zhang Z."/>
            <person name="He L."/>
            <person name="Huang R."/>
        </authorList>
    </citation>
    <scope>NUCLEOTIDE SEQUENCE [LARGE SCALE GENOMIC DNA]</scope>
    <source>
        <strain evidence="3 4">DE2</strain>
    </source>
</reference>
<keyword evidence="1" id="KW-0566">Pantothenate biosynthesis</keyword>
<evidence type="ECO:0000259" key="2">
    <source>
        <dbReference type="PROSITE" id="PS51186"/>
    </source>
</evidence>
<dbReference type="InterPro" id="IPR040448">
    <property type="entry name" value="PanZ_GNAT"/>
</dbReference>
<evidence type="ECO:0000313" key="4">
    <source>
        <dbReference type="Proteomes" id="UP001228139"/>
    </source>
</evidence>
<dbReference type="InterPro" id="IPR016181">
    <property type="entry name" value="Acyl_CoA_acyltransferase"/>
</dbReference>